<evidence type="ECO:0000313" key="1">
    <source>
        <dbReference type="EMBL" id="GMN46057.1"/>
    </source>
</evidence>
<sequence>MALVAKVMRSRSLLTNRALGFGKYGNDGDNIERLEREKGERSFAVLGMLSE</sequence>
<accession>A0AA88A7H1</accession>
<organism evidence="1 2">
    <name type="scientific">Ficus carica</name>
    <name type="common">Common fig</name>
    <dbReference type="NCBI Taxonomy" id="3494"/>
    <lineage>
        <taxon>Eukaryota</taxon>
        <taxon>Viridiplantae</taxon>
        <taxon>Streptophyta</taxon>
        <taxon>Embryophyta</taxon>
        <taxon>Tracheophyta</taxon>
        <taxon>Spermatophyta</taxon>
        <taxon>Magnoliopsida</taxon>
        <taxon>eudicotyledons</taxon>
        <taxon>Gunneridae</taxon>
        <taxon>Pentapetalae</taxon>
        <taxon>rosids</taxon>
        <taxon>fabids</taxon>
        <taxon>Rosales</taxon>
        <taxon>Moraceae</taxon>
        <taxon>Ficeae</taxon>
        <taxon>Ficus</taxon>
    </lineage>
</organism>
<proteinExistence type="predicted"/>
<reference evidence="1" key="1">
    <citation type="submission" date="2023-07" db="EMBL/GenBank/DDBJ databases">
        <title>draft genome sequence of fig (Ficus carica).</title>
        <authorList>
            <person name="Takahashi T."/>
            <person name="Nishimura K."/>
        </authorList>
    </citation>
    <scope>NUCLEOTIDE SEQUENCE</scope>
</reference>
<dbReference type="Proteomes" id="UP001187192">
    <property type="component" value="Unassembled WGS sequence"/>
</dbReference>
<dbReference type="EMBL" id="BTGU01000022">
    <property type="protein sequence ID" value="GMN46057.1"/>
    <property type="molecule type" value="Genomic_DNA"/>
</dbReference>
<keyword evidence="2" id="KW-1185">Reference proteome</keyword>
<evidence type="ECO:0000313" key="2">
    <source>
        <dbReference type="Proteomes" id="UP001187192"/>
    </source>
</evidence>
<name>A0AA88A7H1_FICCA</name>
<protein>
    <submittedName>
        <fullName evidence="1">Uncharacterized protein</fullName>
    </submittedName>
</protein>
<comment type="caution">
    <text evidence="1">The sequence shown here is derived from an EMBL/GenBank/DDBJ whole genome shotgun (WGS) entry which is preliminary data.</text>
</comment>
<dbReference type="AlphaFoldDB" id="A0AA88A7H1"/>
<gene>
    <name evidence="1" type="ORF">TIFTF001_015242</name>
</gene>